<comment type="caution">
    <text evidence="11">The sequence shown here is derived from an EMBL/GenBank/DDBJ whole genome shotgun (WGS) entry which is preliminary data.</text>
</comment>
<evidence type="ECO:0000256" key="5">
    <source>
        <dbReference type="ARBA" id="ARBA00023004"/>
    </source>
</evidence>
<reference evidence="12" key="2">
    <citation type="journal article" date="2018" name="BMC Genomics">
        <title>A manually annotated Actinidia chinensis var. chinensis (kiwifruit) genome highlights the challenges associated with draft genomes and gene prediction in plants.</title>
        <authorList>
            <person name="Pilkington S.M."/>
            <person name="Crowhurst R."/>
            <person name="Hilario E."/>
            <person name="Nardozza S."/>
            <person name="Fraser L."/>
            <person name="Peng Y."/>
            <person name="Gunaseelan K."/>
            <person name="Simpson R."/>
            <person name="Tahir J."/>
            <person name="Deroles S.C."/>
            <person name="Templeton K."/>
            <person name="Luo Z."/>
            <person name="Davy M."/>
            <person name="Cheng C."/>
            <person name="McNeilage M."/>
            <person name="Scaglione D."/>
            <person name="Liu Y."/>
            <person name="Zhang Q."/>
            <person name="Datson P."/>
            <person name="De Silva N."/>
            <person name="Gardiner S.E."/>
            <person name="Bassett H."/>
            <person name="Chagne D."/>
            <person name="McCallum J."/>
            <person name="Dzierzon H."/>
            <person name="Deng C."/>
            <person name="Wang Y.Y."/>
            <person name="Barron L."/>
            <person name="Manako K."/>
            <person name="Bowen J."/>
            <person name="Foster T.M."/>
            <person name="Erridge Z.A."/>
            <person name="Tiffin H."/>
            <person name="Waite C.N."/>
            <person name="Davies K.M."/>
            <person name="Grierson E.P."/>
            <person name="Laing W.A."/>
            <person name="Kirk R."/>
            <person name="Chen X."/>
            <person name="Wood M."/>
            <person name="Montefiori M."/>
            <person name="Brummell D.A."/>
            <person name="Schwinn K.E."/>
            <person name="Catanach A."/>
            <person name="Fullerton C."/>
            <person name="Li D."/>
            <person name="Meiyalaghan S."/>
            <person name="Nieuwenhuizen N."/>
            <person name="Read N."/>
            <person name="Prakash R."/>
            <person name="Hunter D."/>
            <person name="Zhang H."/>
            <person name="McKenzie M."/>
            <person name="Knabel M."/>
            <person name="Harris A."/>
            <person name="Allan A.C."/>
            <person name="Gleave A."/>
            <person name="Chen A."/>
            <person name="Janssen B.J."/>
            <person name="Plunkett B."/>
            <person name="Ampomah-Dwamena C."/>
            <person name="Voogd C."/>
            <person name="Leif D."/>
            <person name="Lafferty D."/>
            <person name="Souleyre E.J.F."/>
            <person name="Varkonyi-Gasic E."/>
            <person name="Gambi F."/>
            <person name="Hanley J."/>
            <person name="Yao J.L."/>
            <person name="Cheung J."/>
            <person name="David K.M."/>
            <person name="Warren B."/>
            <person name="Marsh K."/>
            <person name="Snowden K.C."/>
            <person name="Lin-Wang K."/>
            <person name="Brian L."/>
            <person name="Martinez-Sanchez M."/>
            <person name="Wang M."/>
            <person name="Ileperuma N."/>
            <person name="Macnee N."/>
            <person name="Campin R."/>
            <person name="McAtee P."/>
            <person name="Drummond R.S.M."/>
            <person name="Espley R.V."/>
            <person name="Ireland H.S."/>
            <person name="Wu R."/>
            <person name="Atkinson R.G."/>
            <person name="Karunairetnam S."/>
            <person name="Bulley S."/>
            <person name="Chunkath S."/>
            <person name="Hanley Z."/>
            <person name="Storey R."/>
            <person name="Thrimawithana A.H."/>
            <person name="Thomson S."/>
            <person name="David C."/>
            <person name="Testolin R."/>
            <person name="Huang H."/>
            <person name="Hellens R.P."/>
            <person name="Schaffer R.J."/>
        </authorList>
    </citation>
    <scope>NUCLEOTIDE SEQUENCE [LARGE SCALE GENOMIC DNA]</scope>
    <source>
        <strain evidence="12">cv. Red5</strain>
    </source>
</reference>
<comment type="similarity">
    <text evidence="7">Belongs to the iron/ascorbate-dependent oxidoreductase family. GA20OX subfamily.</text>
</comment>
<evidence type="ECO:0000256" key="6">
    <source>
        <dbReference type="ARBA" id="ARBA00037909"/>
    </source>
</evidence>
<dbReference type="STRING" id="1590841.A0A2R6QS91"/>
<dbReference type="PRINTS" id="PR00682">
    <property type="entry name" value="IPNSYNTHASE"/>
</dbReference>
<keyword evidence="12" id="KW-1185">Reference proteome</keyword>
<evidence type="ECO:0000256" key="9">
    <source>
        <dbReference type="RuleBase" id="RU003682"/>
    </source>
</evidence>
<dbReference type="Pfam" id="PF03171">
    <property type="entry name" value="2OG-FeII_Oxy"/>
    <property type="match status" value="1"/>
</dbReference>
<dbReference type="AlphaFoldDB" id="A0A2R6QS91"/>
<evidence type="ECO:0000259" key="10">
    <source>
        <dbReference type="PROSITE" id="PS51471"/>
    </source>
</evidence>
<dbReference type="InterPro" id="IPR027443">
    <property type="entry name" value="IPNS-like_sf"/>
</dbReference>
<comment type="pathway">
    <text evidence="2">Hormone biosynthesis.</text>
</comment>
<protein>
    <submittedName>
        <fullName evidence="11">Gibberellin 20 oxidase</fullName>
    </submittedName>
</protein>
<gene>
    <name evidence="11" type="ORF">CEY00_Acc14604</name>
</gene>
<dbReference type="InParanoid" id="A0A2R6QS91"/>
<dbReference type="OMA" id="AYCEAMS"/>
<dbReference type="Pfam" id="PF14226">
    <property type="entry name" value="DIOX_N"/>
    <property type="match status" value="1"/>
</dbReference>
<evidence type="ECO:0000256" key="4">
    <source>
        <dbReference type="ARBA" id="ARBA00023002"/>
    </source>
</evidence>
<feature type="domain" description="Fe2OG dioxygenase" evidence="10">
    <location>
        <begin position="205"/>
        <end position="305"/>
    </location>
</feature>
<evidence type="ECO:0000256" key="1">
    <source>
        <dbReference type="ARBA" id="ARBA00001961"/>
    </source>
</evidence>
<keyword evidence="4 9" id="KW-0560">Oxidoreductase</keyword>
<dbReference type="InterPro" id="IPR044861">
    <property type="entry name" value="IPNS-like_FE2OG_OXY"/>
</dbReference>
<comment type="catalytic activity">
    <reaction evidence="8">
        <text>gibberellin A12 + 2 2-oxoglutarate + 3 O2 + H(+) = gibberellin A9 + 2 succinate + 3 CO2 + 2 H2O</text>
        <dbReference type="Rhea" id="RHEA:60772"/>
        <dbReference type="ChEBI" id="CHEBI:15377"/>
        <dbReference type="ChEBI" id="CHEBI:15378"/>
        <dbReference type="ChEBI" id="CHEBI:15379"/>
        <dbReference type="ChEBI" id="CHEBI:16526"/>
        <dbReference type="ChEBI" id="CHEBI:16810"/>
        <dbReference type="ChEBI" id="CHEBI:30031"/>
        <dbReference type="ChEBI" id="CHEBI:58627"/>
        <dbReference type="ChEBI" id="CHEBI:73255"/>
    </reaction>
    <physiologicalReaction direction="left-to-right" evidence="8">
        <dbReference type="Rhea" id="RHEA:60773"/>
    </physiologicalReaction>
</comment>
<evidence type="ECO:0000256" key="7">
    <source>
        <dbReference type="ARBA" id="ARBA00043997"/>
    </source>
</evidence>
<evidence type="ECO:0000256" key="3">
    <source>
        <dbReference type="ARBA" id="ARBA00022723"/>
    </source>
</evidence>
<dbReference type="GO" id="GO:0009686">
    <property type="term" value="P:gibberellin biosynthetic process"/>
    <property type="evidence" value="ECO:0007669"/>
    <property type="project" value="UniProtKB-ARBA"/>
</dbReference>
<dbReference type="Gramene" id="PSS13991">
    <property type="protein sequence ID" value="PSS13991"/>
    <property type="gene ID" value="CEY00_Acc14604"/>
</dbReference>
<proteinExistence type="inferred from homology"/>
<evidence type="ECO:0000256" key="8">
    <source>
        <dbReference type="ARBA" id="ARBA00050508"/>
    </source>
</evidence>
<comment type="pathway">
    <text evidence="6">Plant hormone biosynthesis; gibberellin biosynthesis.</text>
</comment>
<dbReference type="FunFam" id="2.60.120.330:FF:000003">
    <property type="entry name" value="Gibberellin 20 oxidase 2"/>
    <property type="match status" value="1"/>
</dbReference>
<evidence type="ECO:0000313" key="12">
    <source>
        <dbReference type="Proteomes" id="UP000241394"/>
    </source>
</evidence>
<reference evidence="11 12" key="1">
    <citation type="submission" date="2017-07" db="EMBL/GenBank/DDBJ databases">
        <title>An improved, manually edited Actinidia chinensis var. chinensis (kiwifruit) genome highlights the challenges associated with draft genomes and gene prediction in plants.</title>
        <authorList>
            <person name="Pilkington S."/>
            <person name="Crowhurst R."/>
            <person name="Hilario E."/>
            <person name="Nardozza S."/>
            <person name="Fraser L."/>
            <person name="Peng Y."/>
            <person name="Gunaseelan K."/>
            <person name="Simpson R."/>
            <person name="Tahir J."/>
            <person name="Deroles S."/>
            <person name="Templeton K."/>
            <person name="Luo Z."/>
            <person name="Davy M."/>
            <person name="Cheng C."/>
            <person name="Mcneilage M."/>
            <person name="Scaglione D."/>
            <person name="Liu Y."/>
            <person name="Zhang Q."/>
            <person name="Datson P."/>
            <person name="De Silva N."/>
            <person name="Gardiner S."/>
            <person name="Bassett H."/>
            <person name="Chagne D."/>
            <person name="Mccallum J."/>
            <person name="Dzierzon H."/>
            <person name="Deng C."/>
            <person name="Wang Y.-Y."/>
            <person name="Barron N."/>
            <person name="Manako K."/>
            <person name="Bowen J."/>
            <person name="Foster T."/>
            <person name="Erridge Z."/>
            <person name="Tiffin H."/>
            <person name="Waite C."/>
            <person name="Davies K."/>
            <person name="Grierson E."/>
            <person name="Laing W."/>
            <person name="Kirk R."/>
            <person name="Chen X."/>
            <person name="Wood M."/>
            <person name="Montefiori M."/>
            <person name="Brummell D."/>
            <person name="Schwinn K."/>
            <person name="Catanach A."/>
            <person name="Fullerton C."/>
            <person name="Li D."/>
            <person name="Meiyalaghan S."/>
            <person name="Nieuwenhuizen N."/>
            <person name="Read N."/>
            <person name="Prakash R."/>
            <person name="Hunter D."/>
            <person name="Zhang H."/>
            <person name="Mckenzie M."/>
            <person name="Knabel M."/>
            <person name="Harris A."/>
            <person name="Allan A."/>
            <person name="Chen A."/>
            <person name="Janssen B."/>
            <person name="Plunkett B."/>
            <person name="Dwamena C."/>
            <person name="Voogd C."/>
            <person name="Leif D."/>
            <person name="Lafferty D."/>
            <person name="Souleyre E."/>
            <person name="Varkonyi-Gasic E."/>
            <person name="Gambi F."/>
            <person name="Hanley J."/>
            <person name="Yao J.-L."/>
            <person name="Cheung J."/>
            <person name="David K."/>
            <person name="Warren B."/>
            <person name="Marsh K."/>
            <person name="Snowden K."/>
            <person name="Lin-Wang K."/>
            <person name="Brian L."/>
            <person name="Martinez-Sanchez M."/>
            <person name="Wang M."/>
            <person name="Ileperuma N."/>
            <person name="Macnee N."/>
            <person name="Campin R."/>
            <person name="Mcatee P."/>
            <person name="Drummond R."/>
            <person name="Espley R."/>
            <person name="Ireland H."/>
            <person name="Wu R."/>
            <person name="Atkinson R."/>
            <person name="Karunairetnam S."/>
            <person name="Bulley S."/>
            <person name="Chunkath S."/>
            <person name="Hanley Z."/>
            <person name="Storey R."/>
            <person name="Thrimawithana A."/>
            <person name="Thomson S."/>
            <person name="David C."/>
            <person name="Testolin R."/>
        </authorList>
    </citation>
    <scope>NUCLEOTIDE SEQUENCE [LARGE SCALE GENOMIC DNA]</scope>
    <source>
        <strain evidence="12">cv. Red5</strain>
        <tissue evidence="11">Young leaf</tissue>
    </source>
</reference>
<dbReference type="FunCoup" id="A0A2R6QS91">
    <property type="interactions" value="27"/>
</dbReference>
<dbReference type="SUPFAM" id="SSF51197">
    <property type="entry name" value="Clavaminate synthase-like"/>
    <property type="match status" value="1"/>
</dbReference>
<dbReference type="EMBL" id="NKQK01000013">
    <property type="protein sequence ID" value="PSS13991.1"/>
    <property type="molecule type" value="Genomic_DNA"/>
</dbReference>
<organism evidence="11 12">
    <name type="scientific">Actinidia chinensis var. chinensis</name>
    <name type="common">Chinese soft-hair kiwi</name>
    <dbReference type="NCBI Taxonomy" id="1590841"/>
    <lineage>
        <taxon>Eukaryota</taxon>
        <taxon>Viridiplantae</taxon>
        <taxon>Streptophyta</taxon>
        <taxon>Embryophyta</taxon>
        <taxon>Tracheophyta</taxon>
        <taxon>Spermatophyta</taxon>
        <taxon>Magnoliopsida</taxon>
        <taxon>eudicotyledons</taxon>
        <taxon>Gunneridae</taxon>
        <taxon>Pentapetalae</taxon>
        <taxon>asterids</taxon>
        <taxon>Ericales</taxon>
        <taxon>Actinidiaceae</taxon>
        <taxon>Actinidia</taxon>
    </lineage>
</organism>
<dbReference type="Gene3D" id="2.60.120.330">
    <property type="entry name" value="B-lactam Antibiotic, Isopenicillin N Synthase, Chain"/>
    <property type="match status" value="1"/>
</dbReference>
<dbReference type="InterPro" id="IPR026992">
    <property type="entry name" value="DIOX_N"/>
</dbReference>
<keyword evidence="3 9" id="KW-0479">Metal-binding</keyword>
<dbReference type="GO" id="GO:0045544">
    <property type="term" value="F:gibberellin 20-oxidase activity"/>
    <property type="evidence" value="ECO:0007669"/>
    <property type="project" value="UniProtKB-ARBA"/>
</dbReference>
<dbReference type="GO" id="GO:0046872">
    <property type="term" value="F:metal ion binding"/>
    <property type="evidence" value="ECO:0007669"/>
    <property type="project" value="UniProtKB-KW"/>
</dbReference>
<dbReference type="OrthoDB" id="288590at2759"/>
<sequence>MPTNEEPKPLTVDFSILQHEHNIPAQYIWPNHEKPSPTPPPELNVPPINLGRFLSGDPGAISDAARLVHEACQKHGFFLVVNHGVDSVLLKEAHKNMDQFFGLSLEEKKRGERKVGESGGYASSFTGRFASKLPWKETLSFRYCDEEKNIVGDYLLRTMGEDFRQFGMVYQAYCEAMSALSLGIMELLGMSLGVGPSYFRDFFEGNDSIMRLNYYPPCKKPDLTLGTGPHCDPTSLTILHQDQVGGLEVHVDGQWHSIRPSPDAFVVNIGDTFMALSNGKYKSCLHRAVVNSRSPRKSLAFFLCPKTDKVVSPPNELVSPQNPRIYPDFTWPALLEFTQKHYRADVKTLDAFSSWLQCKNN</sequence>
<evidence type="ECO:0000256" key="2">
    <source>
        <dbReference type="ARBA" id="ARBA00004972"/>
    </source>
</evidence>
<dbReference type="InterPro" id="IPR050231">
    <property type="entry name" value="Iron_ascorbate_oxido_reductase"/>
</dbReference>
<dbReference type="PROSITE" id="PS51471">
    <property type="entry name" value="FE2OG_OXY"/>
    <property type="match status" value="1"/>
</dbReference>
<dbReference type="InterPro" id="IPR005123">
    <property type="entry name" value="Oxoglu/Fe-dep_dioxygenase_dom"/>
</dbReference>
<evidence type="ECO:0000313" key="11">
    <source>
        <dbReference type="EMBL" id="PSS13991.1"/>
    </source>
</evidence>
<dbReference type="Proteomes" id="UP000241394">
    <property type="component" value="Chromosome LG13"/>
</dbReference>
<keyword evidence="5 9" id="KW-0408">Iron</keyword>
<name>A0A2R6QS91_ACTCC</name>
<comment type="cofactor">
    <cofactor evidence="1">
        <name>L-ascorbate</name>
        <dbReference type="ChEBI" id="CHEBI:38290"/>
    </cofactor>
</comment>
<dbReference type="PANTHER" id="PTHR47990">
    <property type="entry name" value="2-OXOGLUTARATE (2OG) AND FE(II)-DEPENDENT OXYGENASE SUPERFAMILY PROTEIN-RELATED"/>
    <property type="match status" value="1"/>
</dbReference>
<accession>A0A2R6QS91</accession>